<accession>A0A9N9BFA5</accession>
<sequence>MSLRIFFILLLCIVSPSISSVTILAIGKTGLGKSFTATLFGCKAEVGNAEKSTKYVTFHKKCGNYKNYNYIDTPGFDDSDHVTDDDIIINITSTMQKNKITHIHTLFWFVGELKATSSLKKQAKFIEDLAMNNTNNVWNNVIVVFKGLNVEFKKNAIIGAITEINNNADITKIHMMPVYLYEEVNPEEKSECENIKGIYKKEELLNVYENIIKEKKHKHHPIRIVFNDATCIKCGIKIDLRLKDKYPCHTKVKHQHYEKIETIDNTRYEHPGYLETKYDPRLESADAVFGAFPFIDLFAIKKKIFSCCGKERGSS</sequence>
<evidence type="ECO:0000259" key="2">
    <source>
        <dbReference type="Pfam" id="PF01926"/>
    </source>
</evidence>
<proteinExistence type="predicted"/>
<dbReference type="Proteomes" id="UP000789508">
    <property type="component" value="Unassembled WGS sequence"/>
</dbReference>
<comment type="caution">
    <text evidence="3">The sequence shown here is derived from an EMBL/GenBank/DDBJ whole genome shotgun (WGS) entry which is preliminary data.</text>
</comment>
<feature type="signal peptide" evidence="1">
    <location>
        <begin position="1"/>
        <end position="19"/>
    </location>
</feature>
<dbReference type="EMBL" id="CAJVPS010002257">
    <property type="protein sequence ID" value="CAG8563821.1"/>
    <property type="molecule type" value="Genomic_DNA"/>
</dbReference>
<feature type="chain" id="PRO_5040137652" evidence="1">
    <location>
        <begin position="20"/>
        <end position="315"/>
    </location>
</feature>
<dbReference type="AlphaFoldDB" id="A0A9N9BFA5"/>
<feature type="non-terminal residue" evidence="3">
    <location>
        <position position="315"/>
    </location>
</feature>
<keyword evidence="1" id="KW-0732">Signal</keyword>
<feature type="domain" description="G" evidence="2">
    <location>
        <begin position="23"/>
        <end position="131"/>
    </location>
</feature>
<organism evidence="3 4">
    <name type="scientific">Ambispora leptoticha</name>
    <dbReference type="NCBI Taxonomy" id="144679"/>
    <lineage>
        <taxon>Eukaryota</taxon>
        <taxon>Fungi</taxon>
        <taxon>Fungi incertae sedis</taxon>
        <taxon>Mucoromycota</taxon>
        <taxon>Glomeromycotina</taxon>
        <taxon>Glomeromycetes</taxon>
        <taxon>Archaeosporales</taxon>
        <taxon>Ambisporaceae</taxon>
        <taxon>Ambispora</taxon>
    </lineage>
</organism>
<dbReference type="InterPro" id="IPR006073">
    <property type="entry name" value="GTP-bd"/>
</dbReference>
<name>A0A9N9BFA5_9GLOM</name>
<evidence type="ECO:0000313" key="4">
    <source>
        <dbReference type="Proteomes" id="UP000789508"/>
    </source>
</evidence>
<dbReference type="Gene3D" id="3.40.50.300">
    <property type="entry name" value="P-loop containing nucleotide triphosphate hydrolases"/>
    <property type="match status" value="1"/>
</dbReference>
<protein>
    <submittedName>
        <fullName evidence="3">11104_t:CDS:1</fullName>
    </submittedName>
</protein>
<keyword evidence="4" id="KW-1185">Reference proteome</keyword>
<dbReference type="GO" id="GO:0005525">
    <property type="term" value="F:GTP binding"/>
    <property type="evidence" value="ECO:0007669"/>
    <property type="project" value="InterPro"/>
</dbReference>
<gene>
    <name evidence="3" type="ORF">ALEPTO_LOCUS6480</name>
</gene>
<dbReference type="OrthoDB" id="2443925at2759"/>
<dbReference type="Pfam" id="PF01926">
    <property type="entry name" value="MMR_HSR1"/>
    <property type="match status" value="1"/>
</dbReference>
<evidence type="ECO:0000256" key="1">
    <source>
        <dbReference type="SAM" id="SignalP"/>
    </source>
</evidence>
<dbReference type="InterPro" id="IPR027417">
    <property type="entry name" value="P-loop_NTPase"/>
</dbReference>
<evidence type="ECO:0000313" key="3">
    <source>
        <dbReference type="EMBL" id="CAG8563821.1"/>
    </source>
</evidence>
<reference evidence="3" key="1">
    <citation type="submission" date="2021-06" db="EMBL/GenBank/DDBJ databases">
        <authorList>
            <person name="Kallberg Y."/>
            <person name="Tangrot J."/>
            <person name="Rosling A."/>
        </authorList>
    </citation>
    <scope>NUCLEOTIDE SEQUENCE</scope>
    <source>
        <strain evidence="3">FL130A</strain>
    </source>
</reference>
<dbReference type="SUPFAM" id="SSF52540">
    <property type="entry name" value="P-loop containing nucleoside triphosphate hydrolases"/>
    <property type="match status" value="1"/>
</dbReference>